<dbReference type="Pfam" id="PF05699">
    <property type="entry name" value="Dimer_Tnp_hAT"/>
    <property type="match status" value="1"/>
</dbReference>
<evidence type="ECO:0000313" key="3">
    <source>
        <dbReference type="Proteomes" id="UP001162156"/>
    </source>
</evidence>
<proteinExistence type="predicted"/>
<name>A0AAV8Z6N1_9CUCU</name>
<evidence type="ECO:0000259" key="1">
    <source>
        <dbReference type="Pfam" id="PF05699"/>
    </source>
</evidence>
<sequence length="147" mass="16972">MSTFSLNTLIPNTLNKISNDEVLINHLTTIIKEFGYFLGNPSVAQLMGEVQLYKQSSSYITKTNKALEALQNCDAHYFPNIYKHFKILCTFTISVATAERSFSTLRLLKTYLRSNMREDRLNGLALLHIHRNIWAEKKTTKTLRAHY</sequence>
<dbReference type="InterPro" id="IPR008906">
    <property type="entry name" value="HATC_C_dom"/>
</dbReference>
<organism evidence="2 3">
    <name type="scientific">Rhamnusium bicolor</name>
    <dbReference type="NCBI Taxonomy" id="1586634"/>
    <lineage>
        <taxon>Eukaryota</taxon>
        <taxon>Metazoa</taxon>
        <taxon>Ecdysozoa</taxon>
        <taxon>Arthropoda</taxon>
        <taxon>Hexapoda</taxon>
        <taxon>Insecta</taxon>
        <taxon>Pterygota</taxon>
        <taxon>Neoptera</taxon>
        <taxon>Endopterygota</taxon>
        <taxon>Coleoptera</taxon>
        <taxon>Polyphaga</taxon>
        <taxon>Cucujiformia</taxon>
        <taxon>Chrysomeloidea</taxon>
        <taxon>Cerambycidae</taxon>
        <taxon>Lepturinae</taxon>
        <taxon>Rhagiini</taxon>
        <taxon>Rhamnusium</taxon>
    </lineage>
</organism>
<dbReference type="EMBL" id="JANEYF010001675">
    <property type="protein sequence ID" value="KAJ8959574.1"/>
    <property type="molecule type" value="Genomic_DNA"/>
</dbReference>
<accession>A0AAV8Z6N1</accession>
<dbReference type="AlphaFoldDB" id="A0AAV8Z6N1"/>
<protein>
    <recommendedName>
        <fullName evidence="1">HAT C-terminal dimerisation domain-containing protein</fullName>
    </recommendedName>
</protein>
<dbReference type="InterPro" id="IPR052958">
    <property type="entry name" value="IFN-induced_PKR_regulator"/>
</dbReference>
<feature type="domain" description="HAT C-terminal dimerisation" evidence="1">
    <location>
        <begin position="73"/>
        <end position="133"/>
    </location>
</feature>
<evidence type="ECO:0000313" key="2">
    <source>
        <dbReference type="EMBL" id="KAJ8959574.1"/>
    </source>
</evidence>
<comment type="caution">
    <text evidence="2">The sequence shown here is derived from an EMBL/GenBank/DDBJ whole genome shotgun (WGS) entry which is preliminary data.</text>
</comment>
<gene>
    <name evidence="2" type="ORF">NQ314_006223</name>
</gene>
<dbReference type="PANTHER" id="PTHR46289:SF14">
    <property type="entry name" value="DUF4371 DOMAIN-CONTAINING PROTEIN"/>
    <property type="match status" value="1"/>
</dbReference>
<dbReference type="PANTHER" id="PTHR46289">
    <property type="entry name" value="52 KDA REPRESSOR OF THE INHIBITOR OF THE PROTEIN KINASE-LIKE PROTEIN-RELATED"/>
    <property type="match status" value="1"/>
</dbReference>
<dbReference type="GO" id="GO:0046983">
    <property type="term" value="F:protein dimerization activity"/>
    <property type="evidence" value="ECO:0007669"/>
    <property type="project" value="InterPro"/>
</dbReference>
<keyword evidence="3" id="KW-1185">Reference proteome</keyword>
<reference evidence="2" key="1">
    <citation type="journal article" date="2023" name="Insect Mol. Biol.">
        <title>Genome sequencing provides insights into the evolution of gene families encoding plant cell wall-degrading enzymes in longhorned beetles.</title>
        <authorList>
            <person name="Shin N.R."/>
            <person name="Okamura Y."/>
            <person name="Kirsch R."/>
            <person name="Pauchet Y."/>
        </authorList>
    </citation>
    <scope>NUCLEOTIDE SEQUENCE</scope>
    <source>
        <strain evidence="2">RBIC_L_NR</strain>
    </source>
</reference>
<dbReference type="Proteomes" id="UP001162156">
    <property type="component" value="Unassembled WGS sequence"/>
</dbReference>